<dbReference type="PANTHER" id="PTHR47396">
    <property type="entry name" value="TYPE I RESTRICTION ENZYME ECOKI R PROTEIN"/>
    <property type="match status" value="1"/>
</dbReference>
<dbReference type="PANTHER" id="PTHR47396:SF1">
    <property type="entry name" value="ATP-DEPENDENT HELICASE IRC3-RELATED"/>
    <property type="match status" value="1"/>
</dbReference>
<dbReference type="InterPro" id="IPR014001">
    <property type="entry name" value="Helicase_ATP-bd"/>
</dbReference>
<dbReference type="SMART" id="SM00490">
    <property type="entry name" value="HELICc"/>
    <property type="match status" value="1"/>
</dbReference>
<dbReference type="AlphaFoldDB" id="A0A7W5D2Y3"/>
<evidence type="ECO:0000313" key="3">
    <source>
        <dbReference type="EMBL" id="MBB3171776.1"/>
    </source>
</evidence>
<dbReference type="PROSITE" id="PS51194">
    <property type="entry name" value="HELICASE_CTER"/>
    <property type="match status" value="1"/>
</dbReference>
<dbReference type="Proteomes" id="UP000530850">
    <property type="component" value="Unassembled WGS sequence"/>
</dbReference>
<keyword evidence="3" id="KW-0347">Helicase</keyword>
<dbReference type="GeneID" id="93356947"/>
<organism evidence="3 4">
    <name type="scientific">Parvibacter caecicola</name>
    <dbReference type="NCBI Taxonomy" id="747645"/>
    <lineage>
        <taxon>Bacteria</taxon>
        <taxon>Bacillati</taxon>
        <taxon>Actinomycetota</taxon>
        <taxon>Coriobacteriia</taxon>
        <taxon>Coriobacteriales</taxon>
        <taxon>Coriobacteriaceae</taxon>
        <taxon>Parvibacter</taxon>
    </lineage>
</organism>
<dbReference type="InterPro" id="IPR050742">
    <property type="entry name" value="Helicase_Restrict-Modif_Enz"/>
</dbReference>
<evidence type="ECO:0000313" key="4">
    <source>
        <dbReference type="Proteomes" id="UP000530850"/>
    </source>
</evidence>
<dbReference type="GO" id="GO:0016787">
    <property type="term" value="F:hydrolase activity"/>
    <property type="evidence" value="ECO:0007669"/>
    <property type="project" value="InterPro"/>
</dbReference>
<dbReference type="EMBL" id="JACHYA010000005">
    <property type="protein sequence ID" value="MBB3171776.1"/>
    <property type="molecule type" value="Genomic_DNA"/>
</dbReference>
<dbReference type="Pfam" id="PF04851">
    <property type="entry name" value="ResIII"/>
    <property type="match status" value="1"/>
</dbReference>
<dbReference type="InterPro" id="IPR001650">
    <property type="entry name" value="Helicase_C-like"/>
</dbReference>
<gene>
    <name evidence="3" type="ORF">FHR31_001602</name>
</gene>
<feature type="domain" description="Helicase ATP-binding" evidence="1">
    <location>
        <begin position="19"/>
        <end position="172"/>
    </location>
</feature>
<dbReference type="InterPro" id="IPR006935">
    <property type="entry name" value="Helicase/UvrB_N"/>
</dbReference>
<reference evidence="3 4" key="1">
    <citation type="submission" date="2020-08" db="EMBL/GenBank/DDBJ databases">
        <title>Sequencing the genomes of 1000 actinobacteria strains.</title>
        <authorList>
            <person name="Klenk H.-P."/>
        </authorList>
    </citation>
    <scope>NUCLEOTIDE SEQUENCE [LARGE SCALE GENOMIC DNA]</scope>
    <source>
        <strain evidence="3 4">DSM 22242</strain>
    </source>
</reference>
<dbReference type="SMART" id="SM00487">
    <property type="entry name" value="DEXDc"/>
    <property type="match status" value="1"/>
</dbReference>
<dbReference type="SUPFAM" id="SSF52540">
    <property type="entry name" value="P-loop containing nucleoside triphosphate hydrolases"/>
    <property type="match status" value="1"/>
</dbReference>
<dbReference type="GO" id="GO:0005829">
    <property type="term" value="C:cytosol"/>
    <property type="evidence" value="ECO:0007669"/>
    <property type="project" value="TreeGrafter"/>
</dbReference>
<accession>A0A7W5D2Y3</accession>
<name>A0A7W5D2Y3_9ACTN</name>
<keyword evidence="3" id="KW-0378">Hydrolase</keyword>
<evidence type="ECO:0000259" key="1">
    <source>
        <dbReference type="PROSITE" id="PS51192"/>
    </source>
</evidence>
<protein>
    <submittedName>
        <fullName evidence="3">Superfamily II DNA or RNA helicase</fullName>
    </submittedName>
</protein>
<keyword evidence="3" id="KW-0067">ATP-binding</keyword>
<sequence>MGAFELRPYQEKAVSSILGEWEGGRKRTLLVLPTGCGKTLVFSQVAKRRVDDGGRGLILAHRGELLDQAADKVMRATGLGCSVEKAERTGEGEWFRLTVGSVQSMMREKRLARFPKDWFDFIIIDEAHHAVSESYQAVLRHFDGADVLGVTATPDRADRRNLGAVFDSVAYEYALPEAIRDGYLCPIEAQTVPLSIDLSAVRQSAGDYSAGDLGTALDPYLERIADEMLAAGCAEKRTVAFLPLVSTSKKFRAILEGKGLRAAEVNGESEDRAEVLADFDAGRYQVLCNSMLLTEGWDCPAVDCVIVLRPTRSASLYQQMVGRGTRLSPETGKERLLLLDFLWHTERHDLCRPAHLVASTPEVADAMTARLESGEPMLLGEVEKAAEQDVMAQREEALANELKEMRNRKRKLVDPLQYEMSIGECDLAGYVPSFPWEMAPATDRQKAALEAAGIFPDSIECAGKASLVLDKLAKRRSAGLATPKQIRFLEGKGFRRVGEWLNSDASKMIGRISSNGWRVPRGVDPASYAPEGVRP</sequence>
<dbReference type="GO" id="GO:0003677">
    <property type="term" value="F:DNA binding"/>
    <property type="evidence" value="ECO:0007669"/>
    <property type="project" value="InterPro"/>
</dbReference>
<dbReference type="GO" id="GO:0004386">
    <property type="term" value="F:helicase activity"/>
    <property type="evidence" value="ECO:0007669"/>
    <property type="project" value="UniProtKB-KW"/>
</dbReference>
<keyword evidence="3" id="KW-0547">Nucleotide-binding</keyword>
<evidence type="ECO:0000259" key="2">
    <source>
        <dbReference type="PROSITE" id="PS51194"/>
    </source>
</evidence>
<dbReference type="RefSeq" id="WP_123185645.1">
    <property type="nucleotide sequence ID" value="NZ_JACHYA010000005.1"/>
</dbReference>
<feature type="domain" description="Helicase C-terminal" evidence="2">
    <location>
        <begin position="216"/>
        <end position="383"/>
    </location>
</feature>
<dbReference type="Gene3D" id="3.40.50.300">
    <property type="entry name" value="P-loop containing nucleotide triphosphate hydrolases"/>
    <property type="match status" value="2"/>
</dbReference>
<dbReference type="Pfam" id="PF00271">
    <property type="entry name" value="Helicase_C"/>
    <property type="match status" value="1"/>
</dbReference>
<comment type="caution">
    <text evidence="3">The sequence shown here is derived from an EMBL/GenBank/DDBJ whole genome shotgun (WGS) entry which is preliminary data.</text>
</comment>
<dbReference type="GO" id="GO:0005524">
    <property type="term" value="F:ATP binding"/>
    <property type="evidence" value="ECO:0007669"/>
    <property type="project" value="InterPro"/>
</dbReference>
<dbReference type="CDD" id="cd18032">
    <property type="entry name" value="DEXHc_RE_I_III_res"/>
    <property type="match status" value="1"/>
</dbReference>
<dbReference type="PROSITE" id="PS51192">
    <property type="entry name" value="HELICASE_ATP_BIND_1"/>
    <property type="match status" value="1"/>
</dbReference>
<proteinExistence type="predicted"/>
<dbReference type="InterPro" id="IPR027417">
    <property type="entry name" value="P-loop_NTPase"/>
</dbReference>